<organism evidence="2 3">
    <name type="scientific">Chelatococcus asaccharovorans</name>
    <dbReference type="NCBI Taxonomy" id="28210"/>
    <lineage>
        <taxon>Bacteria</taxon>
        <taxon>Pseudomonadati</taxon>
        <taxon>Pseudomonadota</taxon>
        <taxon>Alphaproteobacteria</taxon>
        <taxon>Hyphomicrobiales</taxon>
        <taxon>Chelatococcaceae</taxon>
        <taxon>Chelatococcus</taxon>
    </lineage>
</organism>
<comment type="caution">
    <text evidence="2">The sequence shown here is derived from an EMBL/GenBank/DDBJ whole genome shotgun (WGS) entry which is preliminary data.</text>
</comment>
<protein>
    <submittedName>
        <fullName evidence="2">Mobilization protein MobC</fullName>
    </submittedName>
</protein>
<name>A0A2V3TTH3_9HYPH</name>
<dbReference type="InterPro" id="IPR053842">
    <property type="entry name" value="NikA-like"/>
</dbReference>
<dbReference type="AlphaFoldDB" id="A0A2V3TTH3"/>
<dbReference type="Pfam" id="PF21983">
    <property type="entry name" value="NikA-like"/>
    <property type="match status" value="1"/>
</dbReference>
<proteinExistence type="predicted"/>
<reference evidence="2 3" key="1">
    <citation type="submission" date="2018-05" db="EMBL/GenBank/DDBJ databases">
        <title>Genomic Encyclopedia of Type Strains, Phase IV (KMG-IV): sequencing the most valuable type-strain genomes for metagenomic binning, comparative biology and taxonomic classification.</title>
        <authorList>
            <person name="Goeker M."/>
        </authorList>
    </citation>
    <scope>NUCLEOTIDE SEQUENCE [LARGE SCALE GENOMIC DNA]</scope>
    <source>
        <strain evidence="2 3">DSM 6462</strain>
    </source>
</reference>
<dbReference type="EMBL" id="QJJK01000019">
    <property type="protein sequence ID" value="PXW51664.1"/>
    <property type="molecule type" value="Genomic_DNA"/>
</dbReference>
<accession>A0A2V3TTH3</accession>
<keyword evidence="3" id="KW-1185">Reference proteome</keyword>
<sequence>MIKGVPSMAGSHSEASKRKDRVAHIRFSPTEFDALEAAARAAGMTVSAFVRSLSMEGAGVRPFLGEGDRAVLGLLADGMRTIGGNLNQIARAINTGRAPPAIDDIAGSVRDAHGVATALAAELAEMTKRSAAARRGEEI</sequence>
<dbReference type="Proteomes" id="UP000248021">
    <property type="component" value="Unassembled WGS sequence"/>
</dbReference>
<evidence type="ECO:0000256" key="1">
    <source>
        <dbReference type="SAM" id="MobiDB-lite"/>
    </source>
</evidence>
<gene>
    <name evidence="2" type="ORF">C7450_119103</name>
</gene>
<feature type="region of interest" description="Disordered" evidence="1">
    <location>
        <begin position="1"/>
        <end position="21"/>
    </location>
</feature>
<evidence type="ECO:0000313" key="3">
    <source>
        <dbReference type="Proteomes" id="UP000248021"/>
    </source>
</evidence>
<evidence type="ECO:0000313" key="2">
    <source>
        <dbReference type="EMBL" id="PXW51664.1"/>
    </source>
</evidence>